<dbReference type="Pfam" id="PF00294">
    <property type="entry name" value="PfkB"/>
    <property type="match status" value="1"/>
</dbReference>
<dbReference type="InterPro" id="IPR011611">
    <property type="entry name" value="PfkB_dom"/>
</dbReference>
<organism evidence="8 9">
    <name type="scientific">Gracilibacillus orientalis</name>
    <dbReference type="NCBI Taxonomy" id="334253"/>
    <lineage>
        <taxon>Bacteria</taxon>
        <taxon>Bacillati</taxon>
        <taxon>Bacillota</taxon>
        <taxon>Bacilli</taxon>
        <taxon>Bacillales</taxon>
        <taxon>Bacillaceae</taxon>
        <taxon>Gracilibacillus</taxon>
    </lineage>
</organism>
<evidence type="ECO:0000256" key="6">
    <source>
        <dbReference type="RuleBase" id="RU003704"/>
    </source>
</evidence>
<keyword evidence="9" id="KW-1185">Reference proteome</keyword>
<dbReference type="InterPro" id="IPR050306">
    <property type="entry name" value="PfkB_Carbo_kinase"/>
</dbReference>
<dbReference type="CDD" id="cd01166">
    <property type="entry name" value="KdgK"/>
    <property type="match status" value="1"/>
</dbReference>
<evidence type="ECO:0000259" key="7">
    <source>
        <dbReference type="Pfam" id="PF00294"/>
    </source>
</evidence>
<dbReference type="GO" id="GO:0008865">
    <property type="term" value="F:fructokinase activity"/>
    <property type="evidence" value="ECO:0007669"/>
    <property type="project" value="UniProtKB-ARBA"/>
</dbReference>
<evidence type="ECO:0000313" key="8">
    <source>
        <dbReference type="EMBL" id="SFL52450.1"/>
    </source>
</evidence>
<evidence type="ECO:0000256" key="5">
    <source>
        <dbReference type="ARBA" id="ARBA00022840"/>
    </source>
</evidence>
<dbReference type="EMBL" id="FOTR01000002">
    <property type="protein sequence ID" value="SFL52450.1"/>
    <property type="molecule type" value="Genomic_DNA"/>
</dbReference>
<dbReference type="PANTHER" id="PTHR43085">
    <property type="entry name" value="HEXOKINASE FAMILY MEMBER"/>
    <property type="match status" value="1"/>
</dbReference>
<proteinExistence type="inferred from homology"/>
<dbReference type="STRING" id="334253.SAMN04487943_10252"/>
<evidence type="ECO:0000256" key="4">
    <source>
        <dbReference type="ARBA" id="ARBA00022777"/>
    </source>
</evidence>
<gene>
    <name evidence="8" type="ORF">SAMN04487943_10252</name>
</gene>
<dbReference type="Gene3D" id="3.40.1190.20">
    <property type="match status" value="1"/>
</dbReference>
<name>A0A1I4IDM2_9BACI</name>
<feature type="domain" description="Carbohydrate kinase PfkB" evidence="7">
    <location>
        <begin position="16"/>
        <end position="290"/>
    </location>
</feature>
<evidence type="ECO:0000256" key="3">
    <source>
        <dbReference type="ARBA" id="ARBA00022741"/>
    </source>
</evidence>
<keyword evidence="2 6" id="KW-0808">Transferase</keyword>
<comment type="similarity">
    <text evidence="1 6">Belongs to the carbohydrate kinase PfkB family.</text>
</comment>
<dbReference type="PROSITE" id="PS00584">
    <property type="entry name" value="PFKB_KINASES_2"/>
    <property type="match status" value="1"/>
</dbReference>
<dbReference type="InterPro" id="IPR002173">
    <property type="entry name" value="Carboh/pur_kinase_PfkB_CS"/>
</dbReference>
<sequence>MVVFTPVSSPMMRFAETFAKNVGGAETNVAIGLARLGHNVGWISKLGTDEFGTYILNTVRGEGIDVSQVKRDPDFPTGLYFKEIRNPEDIRVSYYRKGSAASTIQTNDINEDYLKNAKYLHVTGITPALSDFAYQTVIKMMELARKHKVKVVFDPNLRRKLWSEEKARTILTEMVALSDIVLPGIEEADFLFQETDMAPAADQFLARGCETVIIKLGEKGAYLQTKNESGYIEGFPVKQVVDPVGAGDGFVAGFLSGMLNDLSLTDAVRRANAIGAMQTQVKGDYEGLPDNEELHQFMFQQNNVDVKR</sequence>
<reference evidence="9" key="1">
    <citation type="submission" date="2016-10" db="EMBL/GenBank/DDBJ databases">
        <authorList>
            <person name="Varghese N."/>
            <person name="Submissions S."/>
        </authorList>
    </citation>
    <scope>NUCLEOTIDE SEQUENCE [LARGE SCALE GENOMIC DNA]</scope>
    <source>
        <strain evidence="9">CGMCC 1.4250</strain>
    </source>
</reference>
<evidence type="ECO:0000256" key="2">
    <source>
        <dbReference type="ARBA" id="ARBA00022679"/>
    </source>
</evidence>
<evidence type="ECO:0000313" key="9">
    <source>
        <dbReference type="Proteomes" id="UP000198565"/>
    </source>
</evidence>
<keyword evidence="4 6" id="KW-0418">Kinase</keyword>
<dbReference type="InterPro" id="IPR002139">
    <property type="entry name" value="Ribo/fructo_kinase"/>
</dbReference>
<dbReference type="GO" id="GO:0006000">
    <property type="term" value="P:fructose metabolic process"/>
    <property type="evidence" value="ECO:0007669"/>
    <property type="project" value="UniProtKB-ARBA"/>
</dbReference>
<accession>A0A1I4IDM2</accession>
<dbReference type="PANTHER" id="PTHR43085:SF1">
    <property type="entry name" value="PSEUDOURIDINE KINASE-RELATED"/>
    <property type="match status" value="1"/>
</dbReference>
<keyword evidence="3" id="KW-0547">Nucleotide-binding</keyword>
<keyword evidence="5" id="KW-0067">ATP-binding</keyword>
<dbReference type="AlphaFoldDB" id="A0A1I4IDM2"/>
<dbReference type="InterPro" id="IPR029056">
    <property type="entry name" value="Ribokinase-like"/>
</dbReference>
<dbReference type="Proteomes" id="UP000198565">
    <property type="component" value="Unassembled WGS sequence"/>
</dbReference>
<evidence type="ECO:0000256" key="1">
    <source>
        <dbReference type="ARBA" id="ARBA00010688"/>
    </source>
</evidence>
<dbReference type="SUPFAM" id="SSF53613">
    <property type="entry name" value="Ribokinase-like"/>
    <property type="match status" value="1"/>
</dbReference>
<dbReference type="GO" id="GO:0005524">
    <property type="term" value="F:ATP binding"/>
    <property type="evidence" value="ECO:0007669"/>
    <property type="project" value="UniProtKB-KW"/>
</dbReference>
<protein>
    <submittedName>
        <fullName evidence="8">2-dehydro-3-deoxygluconokinase</fullName>
    </submittedName>
</protein>
<dbReference type="PRINTS" id="PR00990">
    <property type="entry name" value="RIBOKINASE"/>
</dbReference>